<dbReference type="Proteomes" id="UP000288623">
    <property type="component" value="Unassembled WGS sequence"/>
</dbReference>
<dbReference type="Gene3D" id="1.10.150.130">
    <property type="match status" value="1"/>
</dbReference>
<evidence type="ECO:0000313" key="8">
    <source>
        <dbReference type="Proteomes" id="UP000288623"/>
    </source>
</evidence>
<accession>A0A433RNR9</accession>
<dbReference type="Pfam" id="PF02899">
    <property type="entry name" value="Phage_int_SAM_1"/>
    <property type="match status" value="1"/>
</dbReference>
<feature type="domain" description="Core-binding (CB)" evidence="6">
    <location>
        <begin position="1"/>
        <end position="82"/>
    </location>
</feature>
<dbReference type="GO" id="GO:0015074">
    <property type="term" value="P:DNA integration"/>
    <property type="evidence" value="ECO:0007669"/>
    <property type="project" value="UniProtKB-KW"/>
</dbReference>
<dbReference type="PROSITE" id="PS51898">
    <property type="entry name" value="TYR_RECOMBINASE"/>
    <property type="match status" value="1"/>
</dbReference>
<dbReference type="Pfam" id="PF00589">
    <property type="entry name" value="Phage_integrase"/>
    <property type="match status" value="1"/>
</dbReference>
<evidence type="ECO:0000256" key="4">
    <source>
        <dbReference type="PROSITE-ProRule" id="PRU01248"/>
    </source>
</evidence>
<evidence type="ECO:0000256" key="3">
    <source>
        <dbReference type="ARBA" id="ARBA00023172"/>
    </source>
</evidence>
<evidence type="ECO:0000256" key="1">
    <source>
        <dbReference type="ARBA" id="ARBA00022908"/>
    </source>
</evidence>
<dbReference type="InterPro" id="IPR011010">
    <property type="entry name" value="DNA_brk_join_enz"/>
</dbReference>
<dbReference type="InterPro" id="IPR013762">
    <property type="entry name" value="Integrase-like_cat_sf"/>
</dbReference>
<dbReference type="InterPro" id="IPR004107">
    <property type="entry name" value="Integrase_SAM-like_N"/>
</dbReference>
<sequence length="257" mass="29367">MLQINKYLQHLEFEGKAINTIETYRYHLLAFDAWLSYVGKAVNEVSRADILEFKEALLAQNKSGRTVNGILSCVRNYYDYLIMAEEANFNPVSKMIKIKVQPHSQRRLSDEEINEFVSYIDRLPAHTRAAFYLMLGTGARVAEVAKLKKSDFQYIEGALYINIHDAKWGSDRQIPVMFPQAARVVADYVNQLDVSSESAFRCSARTLQRHASNFSKKTGISFSCHVLRHTFATRLLENGVPIEQIQLLLGHRSLTMT</sequence>
<dbReference type="GO" id="GO:0006310">
    <property type="term" value="P:DNA recombination"/>
    <property type="evidence" value="ECO:0007669"/>
    <property type="project" value="UniProtKB-KW"/>
</dbReference>
<dbReference type="Gene3D" id="1.10.443.10">
    <property type="entry name" value="Intergrase catalytic core"/>
    <property type="match status" value="1"/>
</dbReference>
<dbReference type="PANTHER" id="PTHR30349">
    <property type="entry name" value="PHAGE INTEGRASE-RELATED"/>
    <property type="match status" value="1"/>
</dbReference>
<reference evidence="7 8" key="1">
    <citation type="submission" date="2014-11" db="EMBL/GenBank/DDBJ databases">
        <title>Genome sequence and analysis of novel Kurthia sp.</title>
        <authorList>
            <person name="Lawson J.N."/>
            <person name="Gonzalez J.E."/>
            <person name="Rinauldi L."/>
            <person name="Xuan Z."/>
            <person name="Firman A."/>
            <person name="Shaddox L."/>
            <person name="Trudeau A."/>
            <person name="Shah S."/>
            <person name="Reiman D."/>
        </authorList>
    </citation>
    <scope>NUCLEOTIDE SEQUENCE [LARGE SCALE GENOMIC DNA]</scope>
    <source>
        <strain evidence="7 8">3B1D</strain>
    </source>
</reference>
<keyword evidence="2 4" id="KW-0238">DNA-binding</keyword>
<dbReference type="SUPFAM" id="SSF56349">
    <property type="entry name" value="DNA breaking-rejoining enzymes"/>
    <property type="match status" value="1"/>
</dbReference>
<protein>
    <recommendedName>
        <fullName evidence="9">Integrase</fullName>
    </recommendedName>
</protein>
<dbReference type="PROSITE" id="PS51900">
    <property type="entry name" value="CB"/>
    <property type="match status" value="1"/>
</dbReference>
<dbReference type="PANTHER" id="PTHR30349:SF81">
    <property type="entry name" value="TYROSINE RECOMBINASE XERC"/>
    <property type="match status" value="1"/>
</dbReference>
<keyword evidence="8" id="KW-1185">Reference proteome</keyword>
<dbReference type="EMBL" id="JTFC01000193">
    <property type="protein sequence ID" value="RUS49738.1"/>
    <property type="molecule type" value="Genomic_DNA"/>
</dbReference>
<evidence type="ECO:0008006" key="9">
    <source>
        <dbReference type="Google" id="ProtNLM"/>
    </source>
</evidence>
<comment type="caution">
    <text evidence="7">The sequence shown here is derived from an EMBL/GenBank/DDBJ whole genome shotgun (WGS) entry which is preliminary data.</text>
</comment>
<dbReference type="CDD" id="cd00397">
    <property type="entry name" value="DNA_BRE_C"/>
    <property type="match status" value="1"/>
</dbReference>
<dbReference type="InterPro" id="IPR010998">
    <property type="entry name" value="Integrase_recombinase_N"/>
</dbReference>
<keyword evidence="1" id="KW-0229">DNA integration</keyword>
<evidence type="ECO:0000256" key="2">
    <source>
        <dbReference type="ARBA" id="ARBA00023125"/>
    </source>
</evidence>
<organism evidence="7 8">
    <name type="scientific">Candidatus Kurthia intestinigallinarum</name>
    <dbReference type="NCBI Taxonomy" id="1562256"/>
    <lineage>
        <taxon>Bacteria</taxon>
        <taxon>Bacillati</taxon>
        <taxon>Bacillota</taxon>
        <taxon>Bacilli</taxon>
        <taxon>Bacillales</taxon>
        <taxon>Caryophanaceae</taxon>
        <taxon>Kurthia</taxon>
    </lineage>
</organism>
<dbReference type="InterPro" id="IPR050090">
    <property type="entry name" value="Tyrosine_recombinase_XerCD"/>
</dbReference>
<keyword evidence="3" id="KW-0233">DNA recombination</keyword>
<evidence type="ECO:0000313" key="7">
    <source>
        <dbReference type="EMBL" id="RUS49738.1"/>
    </source>
</evidence>
<dbReference type="InterPro" id="IPR002104">
    <property type="entry name" value="Integrase_catalytic"/>
</dbReference>
<proteinExistence type="predicted"/>
<feature type="non-terminal residue" evidence="7">
    <location>
        <position position="257"/>
    </location>
</feature>
<feature type="domain" description="Tyr recombinase" evidence="5">
    <location>
        <begin position="103"/>
        <end position="257"/>
    </location>
</feature>
<gene>
    <name evidence="7" type="ORF">QI30_19725</name>
</gene>
<evidence type="ECO:0000259" key="5">
    <source>
        <dbReference type="PROSITE" id="PS51898"/>
    </source>
</evidence>
<evidence type="ECO:0000259" key="6">
    <source>
        <dbReference type="PROSITE" id="PS51900"/>
    </source>
</evidence>
<name>A0A433RNR9_9BACL</name>
<dbReference type="InterPro" id="IPR044068">
    <property type="entry name" value="CB"/>
</dbReference>
<dbReference type="GO" id="GO:0003677">
    <property type="term" value="F:DNA binding"/>
    <property type="evidence" value="ECO:0007669"/>
    <property type="project" value="UniProtKB-UniRule"/>
</dbReference>
<dbReference type="AlphaFoldDB" id="A0A433RNR9"/>